<dbReference type="Gene3D" id="3.40.50.300">
    <property type="entry name" value="P-loop containing nucleotide triphosphate hydrolases"/>
    <property type="match status" value="2"/>
</dbReference>
<feature type="transmembrane region" description="Helical" evidence="7">
    <location>
        <begin position="1196"/>
        <end position="1218"/>
    </location>
</feature>
<keyword evidence="7" id="KW-0472">Membrane</keyword>
<dbReference type="Proteomes" id="UP001610446">
    <property type="component" value="Unassembled WGS sequence"/>
</dbReference>
<keyword evidence="5" id="KW-0067">ATP-binding</keyword>
<evidence type="ECO:0000313" key="10">
    <source>
        <dbReference type="Proteomes" id="UP001610446"/>
    </source>
</evidence>
<feature type="transmembrane region" description="Helical" evidence="7">
    <location>
        <begin position="345"/>
        <end position="364"/>
    </location>
</feature>
<evidence type="ECO:0000256" key="3">
    <source>
        <dbReference type="ARBA" id="ARBA00022737"/>
    </source>
</evidence>
<evidence type="ECO:0000256" key="2">
    <source>
        <dbReference type="ARBA" id="ARBA00022448"/>
    </source>
</evidence>
<feature type="transmembrane region" description="Helical" evidence="7">
    <location>
        <begin position="411"/>
        <end position="436"/>
    </location>
</feature>
<dbReference type="InterPro" id="IPR027417">
    <property type="entry name" value="P-loop_NTPase"/>
</dbReference>
<evidence type="ECO:0000256" key="5">
    <source>
        <dbReference type="ARBA" id="ARBA00022840"/>
    </source>
</evidence>
<evidence type="ECO:0000256" key="1">
    <source>
        <dbReference type="ARBA" id="ARBA00004141"/>
    </source>
</evidence>
<keyword evidence="10" id="KW-1185">Reference proteome</keyword>
<feature type="transmembrane region" description="Helical" evidence="7">
    <location>
        <begin position="371"/>
        <end position="391"/>
    </location>
</feature>
<feature type="transmembrane region" description="Helical" evidence="7">
    <location>
        <begin position="1111"/>
        <end position="1131"/>
    </location>
</feature>
<feature type="transmembrane region" description="Helical" evidence="7">
    <location>
        <begin position="226"/>
        <end position="249"/>
    </location>
</feature>
<comment type="caution">
    <text evidence="9">The sequence shown here is derived from an EMBL/GenBank/DDBJ whole genome shotgun (WGS) entry which is preliminary data.</text>
</comment>
<dbReference type="EMBL" id="JBFXLU010000301">
    <property type="protein sequence ID" value="KAL2830664.1"/>
    <property type="molecule type" value="Genomic_DNA"/>
</dbReference>
<dbReference type="InterPro" id="IPR017871">
    <property type="entry name" value="ABC_transporter-like_CS"/>
</dbReference>
<reference evidence="9 10" key="1">
    <citation type="submission" date="2024-07" db="EMBL/GenBank/DDBJ databases">
        <title>Section-level genome sequencing and comparative genomics of Aspergillus sections Usti and Cavernicolus.</title>
        <authorList>
            <consortium name="Lawrence Berkeley National Laboratory"/>
            <person name="Nybo J.L."/>
            <person name="Vesth T.C."/>
            <person name="Theobald S."/>
            <person name="Frisvad J.C."/>
            <person name="Larsen T.O."/>
            <person name="Kjaerboelling I."/>
            <person name="Rothschild-Mancinelli K."/>
            <person name="Lyhne E.K."/>
            <person name="Kogle M.E."/>
            <person name="Barry K."/>
            <person name="Clum A."/>
            <person name="Na H."/>
            <person name="Ledsgaard L."/>
            <person name="Lin J."/>
            <person name="Lipzen A."/>
            <person name="Kuo A."/>
            <person name="Riley R."/>
            <person name="Mondo S."/>
            <person name="Labutti K."/>
            <person name="Haridas S."/>
            <person name="Pangalinan J."/>
            <person name="Salamov A.A."/>
            <person name="Simmons B.A."/>
            <person name="Magnuson J.K."/>
            <person name="Chen J."/>
            <person name="Drula E."/>
            <person name="Henrissat B."/>
            <person name="Wiebenga A."/>
            <person name="Lubbers R.J."/>
            <person name="Gomes A.C."/>
            <person name="Makela M.R."/>
            <person name="Stajich J."/>
            <person name="Grigoriev I.V."/>
            <person name="Mortensen U.H."/>
            <person name="De Vries R.P."/>
            <person name="Baker S.E."/>
            <person name="Andersen M.R."/>
        </authorList>
    </citation>
    <scope>NUCLEOTIDE SEQUENCE [LARGE SCALE GENOMIC DNA]</scope>
    <source>
        <strain evidence="9 10">CBS 123904</strain>
    </source>
</reference>
<evidence type="ECO:0000256" key="6">
    <source>
        <dbReference type="SAM" id="MobiDB-lite"/>
    </source>
</evidence>
<dbReference type="PANTHER" id="PTHR19229">
    <property type="entry name" value="ATP-BINDING CASSETTE TRANSPORTER SUBFAMILY A ABCA"/>
    <property type="match status" value="1"/>
</dbReference>
<organism evidence="9 10">
    <name type="scientific">Aspergillus pseudoustus</name>
    <dbReference type="NCBI Taxonomy" id="1810923"/>
    <lineage>
        <taxon>Eukaryota</taxon>
        <taxon>Fungi</taxon>
        <taxon>Dikarya</taxon>
        <taxon>Ascomycota</taxon>
        <taxon>Pezizomycotina</taxon>
        <taxon>Eurotiomycetes</taxon>
        <taxon>Eurotiomycetidae</taxon>
        <taxon>Eurotiales</taxon>
        <taxon>Aspergillaceae</taxon>
        <taxon>Aspergillus</taxon>
        <taxon>Aspergillus subgen. Nidulantes</taxon>
    </lineage>
</organism>
<feature type="compositionally biased region" description="Basic and acidic residues" evidence="6">
    <location>
        <begin position="1547"/>
        <end position="1558"/>
    </location>
</feature>
<feature type="transmembrane region" description="Helical" evidence="7">
    <location>
        <begin position="20"/>
        <end position="42"/>
    </location>
</feature>
<comment type="subcellular location">
    <subcellularLocation>
        <location evidence="1">Membrane</location>
        <topology evidence="1">Multi-pass membrane protein</topology>
    </subcellularLocation>
</comment>
<dbReference type="InterPro" id="IPR003593">
    <property type="entry name" value="AAA+_ATPase"/>
</dbReference>
<dbReference type="InterPro" id="IPR003439">
    <property type="entry name" value="ABC_transporter-like_ATP-bd"/>
</dbReference>
<feature type="transmembrane region" description="Helical" evidence="7">
    <location>
        <begin position="316"/>
        <end position="339"/>
    </location>
</feature>
<keyword evidence="4" id="KW-0547">Nucleotide-binding</keyword>
<feature type="transmembrane region" description="Helical" evidence="7">
    <location>
        <begin position="1151"/>
        <end position="1175"/>
    </location>
</feature>
<evidence type="ECO:0000313" key="9">
    <source>
        <dbReference type="EMBL" id="KAL2830664.1"/>
    </source>
</evidence>
<dbReference type="Pfam" id="PF00005">
    <property type="entry name" value="ABC_tran"/>
    <property type="match status" value="2"/>
</dbReference>
<keyword evidence="7" id="KW-0812">Transmembrane</keyword>
<evidence type="ECO:0000256" key="7">
    <source>
        <dbReference type="SAM" id="Phobius"/>
    </source>
</evidence>
<feature type="domain" description="ABC transporter" evidence="8">
    <location>
        <begin position="1261"/>
        <end position="1488"/>
    </location>
</feature>
<sequence>MVLFFRQTWTLTVKNLLVVLIRPLFTTILRALILPVFFVAFISYARNLFIQPATYGIGEPTRIRSFADGLASVGAGRNRLIFIHNGFIGGPIEQVIDEVAEPVRISQNEVHILADESEMRQLCRTTLRGMSRCIAAAIFHSSPTEGPDEAWNYTIRTDAVLGQGINVDSSGNDQEIYLLPLQRSIDWAIARTNTSFDTSDLPEETLEYPFTSMNQDEREDDIRRRYMGAIIDVIAVAIFIGIVGVTYQLTGLIAMERELGMSQLIDCMMPNSSPWLPQAARFCAAHLALDIVYGPGWIIMGGILKGLVYSKTSAGITVLYHILTGLALSSFAIFGASFFKRAQLSGISVVLACLLLGVVAQMVPARSNGPVIILGLLFPSMNYVYFSIFVARWERENLAAILTEAAPNNPWSLPGLALWIFLILQIILYPILAGIVERILYGTASKNRHLSGPDPSVALSIRNFSKIYQPGWFYRTVGRWFGSNRQSVHAVSDLSMDVSQGQIMVLLGANGSGKSTTLDAIAGLSKLSSGEININYGRRGPRFGLCPQKNVLWDNLTVKEHVRIFNGLKSTGKLASDGQLTRLLKDCDLGKKLKARSKTLSGGQKRKVQLAMMFTGGSSVCCVDEVSSGLDPISRRKIWDILLAERGSRTIILTTHFLDEADLLADQIAILSKGVLKANGTSVELKHRLGSGYRIHVLNVPGAEHATQSQFQDIPREINFDETVYTVQDSAEAARFVSVLEQEGVEEYRVSGPTIEDVFLKVACELDMASSRENMDDTQHASSTESDYGNAEGDSLQLLTGKRIGLVLQAWHLFRKRLTILRRNPLPYIAAFSIPVIAAGLVTLFLDGVPKPACSGDDSFRTPESTLADQWDDLLLVLGPSGSVQPALLESFFVSMSDRLDSDTGESNETSQTGEASSFESHFHMVVNYPEFTGYIVDNYHNVTPGGVYLGDSLWEPTIAWKGDNANFPLAAIVQNVLNRLVTGMSINIGFEFFDIPLMPDIFDVLQLIVYFGLAMSVYPALFALYPNIERIRNVRALHFSNGVRSLSLWLAYLSFDFCIVLASSILAVIIFRAASDIWYHIEYLFVVFFLYGLCGILCAYIVSICTRSQLAAFAFAAGGQCVMFLIYFIAYMSILTYAPTENIDHYVELAHFTIALVSPAGNLLRALFTALNVFSILCRGPAGRNMASYPGEIGLYGGPILYLTCQSIFLFALLVWIEGGSPVFSWLRPKSKPQDVEEKEPPERDIAEEAARVSSTKDNLRLSHVNKTFKKFVAVEDITFGVGTGEVFALLGPNGAGKTTTISLIRGDIRPTRNRGEIFVDNVSVLKQRATARSRLGVCPQFDAMDQMTVLEHLIFYARIRGVPDITHNVREVMKAVGLTPFKHRMATKLSGGNKRKLSLGIALMGNPSVLLLDEPSSGMDAASKRVMWKTLAAVAPGRSIVLTTHSMEEADALAHRAGIMARRMLALGTTDALRSKYGNMYHVHIVHAQAPHTSDEDMETIRDWVTENFAGAAIEQKTYHGQLRFSIPAEKSRDKEKYAAIATSDDDKSSTTRDVDSDQVQPISLHSGVSTLAGSQAGSELAKTRSSASKLFSRLEQSKEALGVEHYSVSQTTLDQVFLTIVGRHNIREENSG</sequence>
<evidence type="ECO:0000259" key="8">
    <source>
        <dbReference type="PROSITE" id="PS50893"/>
    </source>
</evidence>
<feature type="transmembrane region" description="Helical" evidence="7">
    <location>
        <begin position="1084"/>
        <end position="1104"/>
    </location>
</feature>
<keyword evidence="3" id="KW-0677">Repeat</keyword>
<feature type="region of interest" description="Disordered" evidence="6">
    <location>
        <begin position="771"/>
        <end position="792"/>
    </location>
</feature>
<keyword evidence="7" id="KW-1133">Transmembrane helix</keyword>
<evidence type="ECO:0000256" key="4">
    <source>
        <dbReference type="ARBA" id="ARBA00022741"/>
    </source>
</evidence>
<dbReference type="InterPro" id="IPR026082">
    <property type="entry name" value="ABCA"/>
</dbReference>
<protein>
    <recommendedName>
        <fullName evidence="8">ABC transporter domain-containing protein</fullName>
    </recommendedName>
</protein>
<dbReference type="PANTHER" id="PTHR19229:SF36">
    <property type="entry name" value="ATP-BINDING CASSETTE SUB-FAMILY A MEMBER 2"/>
    <property type="match status" value="1"/>
</dbReference>
<feature type="transmembrane region" description="Helical" evidence="7">
    <location>
        <begin position="1008"/>
        <end position="1026"/>
    </location>
</feature>
<proteinExistence type="predicted"/>
<keyword evidence="2" id="KW-0813">Transport</keyword>
<gene>
    <name evidence="9" type="ORF">BJY01DRAFT_260844</name>
</gene>
<dbReference type="CDD" id="cd03263">
    <property type="entry name" value="ABC_subfamily_A"/>
    <property type="match status" value="2"/>
</dbReference>
<accession>A0ABR4ISC8</accession>
<name>A0ABR4ISC8_9EURO</name>
<feature type="transmembrane region" description="Helical" evidence="7">
    <location>
        <begin position="825"/>
        <end position="846"/>
    </location>
</feature>
<feature type="transmembrane region" description="Helical" evidence="7">
    <location>
        <begin position="1047"/>
        <end position="1072"/>
    </location>
</feature>
<feature type="region of interest" description="Disordered" evidence="6">
    <location>
        <begin position="1538"/>
        <end position="1561"/>
    </location>
</feature>
<dbReference type="SUPFAM" id="SSF52540">
    <property type="entry name" value="P-loop containing nucleoside triphosphate hydrolases"/>
    <property type="match status" value="2"/>
</dbReference>
<feature type="domain" description="ABC transporter" evidence="8">
    <location>
        <begin position="474"/>
        <end position="698"/>
    </location>
</feature>
<feature type="transmembrane region" description="Helical" evidence="7">
    <location>
        <begin position="279"/>
        <end position="304"/>
    </location>
</feature>
<dbReference type="PROSITE" id="PS00211">
    <property type="entry name" value="ABC_TRANSPORTER_1"/>
    <property type="match status" value="2"/>
</dbReference>
<dbReference type="SMART" id="SM00382">
    <property type="entry name" value="AAA"/>
    <property type="match status" value="2"/>
</dbReference>
<dbReference type="PROSITE" id="PS50893">
    <property type="entry name" value="ABC_TRANSPORTER_2"/>
    <property type="match status" value="2"/>
</dbReference>